<dbReference type="GO" id="GO:0000155">
    <property type="term" value="F:phosphorelay sensor kinase activity"/>
    <property type="evidence" value="ECO:0007669"/>
    <property type="project" value="InterPro"/>
</dbReference>
<dbReference type="Pfam" id="PF07730">
    <property type="entry name" value="HisKA_3"/>
    <property type="match status" value="1"/>
</dbReference>
<keyword evidence="13" id="KW-1185">Reference proteome</keyword>
<evidence type="ECO:0000256" key="8">
    <source>
        <dbReference type="ARBA" id="ARBA00023012"/>
    </source>
</evidence>
<evidence type="ECO:0000313" key="12">
    <source>
        <dbReference type="EMBL" id="SHK73538.1"/>
    </source>
</evidence>
<evidence type="ECO:0000256" key="2">
    <source>
        <dbReference type="ARBA" id="ARBA00012438"/>
    </source>
</evidence>
<dbReference type="STRING" id="1121302.SAMN02745163_04370"/>
<feature type="transmembrane region" description="Helical" evidence="9">
    <location>
        <begin position="12"/>
        <end position="41"/>
    </location>
</feature>
<feature type="domain" description="Histidine kinase/HSP90-like ATPase" evidence="10">
    <location>
        <begin position="295"/>
        <end position="376"/>
    </location>
</feature>
<evidence type="ECO:0000259" key="11">
    <source>
        <dbReference type="Pfam" id="PF07730"/>
    </source>
</evidence>
<evidence type="ECO:0000256" key="6">
    <source>
        <dbReference type="ARBA" id="ARBA00022777"/>
    </source>
</evidence>
<proteinExistence type="predicted"/>
<feature type="transmembrane region" description="Helical" evidence="9">
    <location>
        <begin position="97"/>
        <end position="115"/>
    </location>
</feature>
<feature type="domain" description="Signal transduction histidine kinase subgroup 3 dimerisation and phosphoacceptor" evidence="11">
    <location>
        <begin position="185"/>
        <end position="251"/>
    </location>
</feature>
<sequence length="394" mass="45398">MWNKKLHISIKYFIILSLLASILMNSISVGSKEVLFILIFIINNQVRFFSLENDHMKKVSFLLEVILSIIAYKYIGGYLIAYLVLQAMDSNTLFKAPSKHIFNILIIVQGIVFSLNNNLEFKYLNIFIPGIFIAILYLVKDENDKKVEAQELYDRIRISEEKLKNANRDLEIYASSVEELTLLRERNRLSREIHDSVGHALSTIAIQLGAIERLTAKDDKTLNELTKELRVFTQKSLNEVRMAVREIKPKEFEEYEGILAIEELIKNFKKLTGIEVRLGFSKEKWRLNSDQSFVLYRIVQEFLSNSVRHGKATVVNITMNFIDDKLIVTLKDNGIGQTDIVEGVGLKSMRERVTEIGGFFSYDSISGEGFLVKVEINKIENLKIYSQGDEYEQD</sequence>
<name>A0A1M6UWI8_9CLOT</name>
<keyword evidence="9" id="KW-1133">Transmembrane helix</keyword>
<keyword evidence="6 12" id="KW-0418">Kinase</keyword>
<organism evidence="12 13">
    <name type="scientific">Clostridium cavendishii DSM 21758</name>
    <dbReference type="NCBI Taxonomy" id="1121302"/>
    <lineage>
        <taxon>Bacteria</taxon>
        <taxon>Bacillati</taxon>
        <taxon>Bacillota</taxon>
        <taxon>Clostridia</taxon>
        <taxon>Eubacteriales</taxon>
        <taxon>Clostridiaceae</taxon>
        <taxon>Clostridium</taxon>
    </lineage>
</organism>
<evidence type="ECO:0000313" key="13">
    <source>
        <dbReference type="Proteomes" id="UP000184310"/>
    </source>
</evidence>
<dbReference type="AlphaFoldDB" id="A0A1M6UWI8"/>
<dbReference type="Proteomes" id="UP000184310">
    <property type="component" value="Unassembled WGS sequence"/>
</dbReference>
<evidence type="ECO:0000256" key="9">
    <source>
        <dbReference type="SAM" id="Phobius"/>
    </source>
</evidence>
<keyword evidence="9" id="KW-0812">Transmembrane</keyword>
<feature type="transmembrane region" description="Helical" evidence="9">
    <location>
        <begin position="61"/>
        <end position="85"/>
    </location>
</feature>
<protein>
    <recommendedName>
        <fullName evidence="2">histidine kinase</fullName>
        <ecNumber evidence="2">2.7.13.3</ecNumber>
    </recommendedName>
</protein>
<dbReference type="GO" id="GO:0046983">
    <property type="term" value="F:protein dimerization activity"/>
    <property type="evidence" value="ECO:0007669"/>
    <property type="project" value="InterPro"/>
</dbReference>
<evidence type="ECO:0000256" key="3">
    <source>
        <dbReference type="ARBA" id="ARBA00022553"/>
    </source>
</evidence>
<dbReference type="EC" id="2.7.13.3" evidence="2"/>
<keyword evidence="5" id="KW-0547">Nucleotide-binding</keyword>
<comment type="catalytic activity">
    <reaction evidence="1">
        <text>ATP + protein L-histidine = ADP + protein N-phospho-L-histidine.</text>
        <dbReference type="EC" id="2.7.13.3"/>
    </reaction>
</comment>
<keyword evidence="7" id="KW-0067">ATP-binding</keyword>
<dbReference type="GO" id="GO:0005524">
    <property type="term" value="F:ATP binding"/>
    <property type="evidence" value="ECO:0007669"/>
    <property type="project" value="UniProtKB-KW"/>
</dbReference>
<keyword evidence="9" id="KW-0472">Membrane</keyword>
<evidence type="ECO:0000256" key="5">
    <source>
        <dbReference type="ARBA" id="ARBA00022741"/>
    </source>
</evidence>
<dbReference type="InterPro" id="IPR011712">
    <property type="entry name" value="Sig_transdc_His_kin_sub3_dim/P"/>
</dbReference>
<dbReference type="PANTHER" id="PTHR24421:SF10">
    <property type="entry name" value="NITRATE_NITRITE SENSOR PROTEIN NARQ"/>
    <property type="match status" value="1"/>
</dbReference>
<dbReference type="OrthoDB" id="9781904at2"/>
<reference evidence="12 13" key="1">
    <citation type="submission" date="2016-11" db="EMBL/GenBank/DDBJ databases">
        <authorList>
            <person name="Jaros S."/>
            <person name="Januszkiewicz K."/>
            <person name="Wedrychowicz H."/>
        </authorList>
    </citation>
    <scope>NUCLEOTIDE SEQUENCE [LARGE SCALE GENOMIC DNA]</scope>
    <source>
        <strain evidence="12 13">DSM 21758</strain>
    </source>
</reference>
<dbReference type="Gene3D" id="1.20.5.1930">
    <property type="match status" value="1"/>
</dbReference>
<dbReference type="GO" id="GO:0016020">
    <property type="term" value="C:membrane"/>
    <property type="evidence" value="ECO:0007669"/>
    <property type="project" value="InterPro"/>
</dbReference>
<dbReference type="Pfam" id="PF02518">
    <property type="entry name" value="HATPase_c"/>
    <property type="match status" value="1"/>
</dbReference>
<dbReference type="EMBL" id="FQZB01000025">
    <property type="protein sequence ID" value="SHK73538.1"/>
    <property type="molecule type" value="Genomic_DNA"/>
</dbReference>
<dbReference type="InterPro" id="IPR050482">
    <property type="entry name" value="Sensor_HK_TwoCompSys"/>
</dbReference>
<accession>A0A1M6UWI8</accession>
<dbReference type="CDD" id="cd16917">
    <property type="entry name" value="HATPase_UhpB-NarQ-NarX-like"/>
    <property type="match status" value="1"/>
</dbReference>
<keyword evidence="4" id="KW-0808">Transferase</keyword>
<dbReference type="Gene3D" id="3.30.565.10">
    <property type="entry name" value="Histidine kinase-like ATPase, C-terminal domain"/>
    <property type="match status" value="1"/>
</dbReference>
<dbReference type="InterPro" id="IPR036890">
    <property type="entry name" value="HATPase_C_sf"/>
</dbReference>
<evidence type="ECO:0000256" key="7">
    <source>
        <dbReference type="ARBA" id="ARBA00022840"/>
    </source>
</evidence>
<dbReference type="RefSeq" id="WP_072993454.1">
    <property type="nucleotide sequence ID" value="NZ_FQZB01000025.1"/>
</dbReference>
<feature type="transmembrane region" description="Helical" evidence="9">
    <location>
        <begin position="121"/>
        <end position="139"/>
    </location>
</feature>
<evidence type="ECO:0000256" key="1">
    <source>
        <dbReference type="ARBA" id="ARBA00000085"/>
    </source>
</evidence>
<dbReference type="PANTHER" id="PTHR24421">
    <property type="entry name" value="NITRATE/NITRITE SENSOR PROTEIN NARX-RELATED"/>
    <property type="match status" value="1"/>
</dbReference>
<keyword evidence="3" id="KW-0597">Phosphoprotein</keyword>
<gene>
    <name evidence="12" type="ORF">SAMN02745163_04370</name>
</gene>
<dbReference type="SUPFAM" id="SSF55874">
    <property type="entry name" value="ATPase domain of HSP90 chaperone/DNA topoisomerase II/histidine kinase"/>
    <property type="match status" value="1"/>
</dbReference>
<dbReference type="InterPro" id="IPR003594">
    <property type="entry name" value="HATPase_dom"/>
</dbReference>
<evidence type="ECO:0000259" key="10">
    <source>
        <dbReference type="Pfam" id="PF02518"/>
    </source>
</evidence>
<evidence type="ECO:0000256" key="4">
    <source>
        <dbReference type="ARBA" id="ARBA00022679"/>
    </source>
</evidence>
<keyword evidence="8" id="KW-0902">Two-component regulatory system</keyword>